<protein>
    <submittedName>
        <fullName evidence="2">Uncharacterized protein</fullName>
    </submittedName>
</protein>
<proteinExistence type="predicted"/>
<dbReference type="EMBL" id="GEDC01020736">
    <property type="protein sequence ID" value="JAS16562.1"/>
    <property type="molecule type" value="Transcribed_RNA"/>
</dbReference>
<reference evidence="2" key="1">
    <citation type="submission" date="2015-12" db="EMBL/GenBank/DDBJ databases">
        <title>De novo transcriptome assembly of four potential Pierce s Disease insect vectors from Arizona vineyards.</title>
        <authorList>
            <person name="Tassone E.E."/>
        </authorList>
    </citation>
    <scope>NUCLEOTIDE SEQUENCE</scope>
</reference>
<sequence length="184" mass="20655">MNYLVSIVLLSLGYLAFAENLPGCKDIDGLASFDFKSFAGKQYSFYLLPDIEDTKPFLDSTLTFSKVADTSYIILTGNLKNGNQVNNEYAVDSVEGAQIFQTQLADGVPTSVRRAYTVLDYQPNKYALLYLCGKELSERYPNVDLRFVITFGDVRLTKEETSAILDVDNKYNFNGNFVRIGDDK</sequence>
<feature type="chain" id="PRO_5008580624" evidence="1">
    <location>
        <begin position="19"/>
        <end position="184"/>
    </location>
</feature>
<evidence type="ECO:0000256" key="1">
    <source>
        <dbReference type="SAM" id="SignalP"/>
    </source>
</evidence>
<name>A0A1B6CSX0_9HEMI</name>
<accession>A0A1B6CSX0</accession>
<gene>
    <name evidence="2" type="ORF">g.6361</name>
</gene>
<organism evidence="2">
    <name type="scientific">Clastoptera arizonana</name>
    <name type="common">Arizona spittle bug</name>
    <dbReference type="NCBI Taxonomy" id="38151"/>
    <lineage>
        <taxon>Eukaryota</taxon>
        <taxon>Metazoa</taxon>
        <taxon>Ecdysozoa</taxon>
        <taxon>Arthropoda</taxon>
        <taxon>Hexapoda</taxon>
        <taxon>Insecta</taxon>
        <taxon>Pterygota</taxon>
        <taxon>Neoptera</taxon>
        <taxon>Paraneoptera</taxon>
        <taxon>Hemiptera</taxon>
        <taxon>Auchenorrhyncha</taxon>
        <taxon>Cercopoidea</taxon>
        <taxon>Clastopteridae</taxon>
        <taxon>Clastoptera</taxon>
    </lineage>
</organism>
<keyword evidence="1" id="KW-0732">Signal</keyword>
<feature type="signal peptide" evidence="1">
    <location>
        <begin position="1"/>
        <end position="18"/>
    </location>
</feature>
<dbReference type="InterPro" id="IPR012674">
    <property type="entry name" value="Calycin"/>
</dbReference>
<dbReference type="SUPFAM" id="SSF50814">
    <property type="entry name" value="Lipocalins"/>
    <property type="match status" value="1"/>
</dbReference>
<evidence type="ECO:0000313" key="2">
    <source>
        <dbReference type="EMBL" id="JAS16562.1"/>
    </source>
</evidence>
<dbReference type="AlphaFoldDB" id="A0A1B6CSX0"/>
<dbReference type="Gene3D" id="2.40.128.20">
    <property type="match status" value="1"/>
</dbReference>